<dbReference type="EMBL" id="FONR01000021">
    <property type="protein sequence ID" value="SFG47233.1"/>
    <property type="molecule type" value="Genomic_DNA"/>
</dbReference>
<accession>A0A1I2S4J5</accession>
<dbReference type="Pfam" id="PF14246">
    <property type="entry name" value="TetR_C_7"/>
    <property type="match status" value="1"/>
</dbReference>
<proteinExistence type="predicted"/>
<dbReference type="Gene3D" id="1.10.357.10">
    <property type="entry name" value="Tetracycline Repressor, domain 2"/>
    <property type="match status" value="1"/>
</dbReference>
<dbReference type="InterPro" id="IPR036271">
    <property type="entry name" value="Tet_transcr_reg_TetR-rel_C_sf"/>
</dbReference>
<dbReference type="OrthoDB" id="7186128at2"/>
<name>A0A1I2S4J5_9ACTN</name>
<gene>
    <name evidence="3" type="ORF">SAMN02787118_12190</name>
</gene>
<evidence type="ECO:0000256" key="1">
    <source>
        <dbReference type="SAM" id="MobiDB-lite"/>
    </source>
</evidence>
<evidence type="ECO:0000313" key="3">
    <source>
        <dbReference type="EMBL" id="SFG47233.1"/>
    </source>
</evidence>
<feature type="region of interest" description="Disordered" evidence="1">
    <location>
        <begin position="1"/>
        <end position="23"/>
    </location>
</feature>
<sequence length="146" mass="15890">MISSRTVGRTDWPLPEPPEPDPDNLEGALTAIADAALRRALDPSMVRLGQIAIAHASRFPEIARQVHGAGFWPRRQLVGDLLHRHAATGAIVLDDDPDILAEHFLGMVSGAPARLASFGIVRDADEQERHTRAAVRLFLRSLAPGR</sequence>
<reference evidence="3 4" key="1">
    <citation type="submission" date="2016-10" db="EMBL/GenBank/DDBJ databases">
        <authorList>
            <person name="de Groot N.N."/>
        </authorList>
    </citation>
    <scope>NUCLEOTIDE SEQUENCE [LARGE SCALE GENOMIC DNA]</scope>
    <source>
        <strain evidence="3 4">OK461</strain>
    </source>
</reference>
<dbReference type="AlphaFoldDB" id="A0A1I2S4J5"/>
<dbReference type="SUPFAM" id="SSF48498">
    <property type="entry name" value="Tetracyclin repressor-like, C-terminal domain"/>
    <property type="match status" value="1"/>
</dbReference>
<organism evidence="3 4">
    <name type="scientific">Streptomyces mirabilis</name>
    <dbReference type="NCBI Taxonomy" id="68239"/>
    <lineage>
        <taxon>Bacteria</taxon>
        <taxon>Bacillati</taxon>
        <taxon>Actinomycetota</taxon>
        <taxon>Actinomycetes</taxon>
        <taxon>Kitasatosporales</taxon>
        <taxon>Streptomycetaceae</taxon>
        <taxon>Streptomyces</taxon>
    </lineage>
</organism>
<evidence type="ECO:0000313" key="4">
    <source>
        <dbReference type="Proteomes" id="UP000181942"/>
    </source>
</evidence>
<dbReference type="InterPro" id="IPR039536">
    <property type="entry name" value="TetR_C_Proteobacteria"/>
</dbReference>
<protein>
    <submittedName>
        <fullName evidence="3">Transcriptional repressor C-terminal</fullName>
    </submittedName>
</protein>
<feature type="domain" description="Transcriptional regulator TetR C-terminal Proteobacteria type" evidence="2">
    <location>
        <begin position="28"/>
        <end position="140"/>
    </location>
</feature>
<dbReference type="Proteomes" id="UP000181942">
    <property type="component" value="Unassembled WGS sequence"/>
</dbReference>
<evidence type="ECO:0000259" key="2">
    <source>
        <dbReference type="Pfam" id="PF14246"/>
    </source>
</evidence>